<keyword evidence="1" id="KW-0472">Membrane</keyword>
<keyword evidence="1" id="KW-0812">Transmembrane</keyword>
<proteinExistence type="predicted"/>
<protein>
    <recommendedName>
        <fullName evidence="2">Farnesoic acid O-methyl transferase domain-containing protein</fullName>
    </recommendedName>
</protein>
<feature type="transmembrane region" description="Helical" evidence="1">
    <location>
        <begin position="309"/>
        <end position="329"/>
    </location>
</feature>
<dbReference type="EMBL" id="CACVKT020000540">
    <property type="protein sequence ID" value="CAC5359988.1"/>
    <property type="molecule type" value="Genomic_DNA"/>
</dbReference>
<keyword evidence="4" id="KW-1185">Reference proteome</keyword>
<evidence type="ECO:0000259" key="2">
    <source>
        <dbReference type="Pfam" id="PF12248"/>
    </source>
</evidence>
<keyword evidence="1" id="KW-1133">Transmembrane helix</keyword>
<evidence type="ECO:0000256" key="1">
    <source>
        <dbReference type="SAM" id="Phobius"/>
    </source>
</evidence>
<dbReference type="OrthoDB" id="6161980at2759"/>
<evidence type="ECO:0000313" key="3">
    <source>
        <dbReference type="EMBL" id="CAC5359988.1"/>
    </source>
</evidence>
<gene>
    <name evidence="3" type="ORF">MCOR_2628</name>
</gene>
<dbReference type="InterPro" id="IPR022041">
    <property type="entry name" value="Methyltransf_FA"/>
</dbReference>
<feature type="domain" description="Farnesoic acid O-methyl transferase" evidence="2">
    <location>
        <begin position="51"/>
        <end position="180"/>
    </location>
</feature>
<evidence type="ECO:0000313" key="4">
    <source>
        <dbReference type="Proteomes" id="UP000507470"/>
    </source>
</evidence>
<dbReference type="PANTHER" id="PTHR36695">
    <property type="entry name" value="AGAP008648-PA"/>
    <property type="match status" value="1"/>
</dbReference>
<dbReference type="AlphaFoldDB" id="A0A6J8A2I6"/>
<dbReference type="Proteomes" id="UP000507470">
    <property type="component" value="Unassembled WGS sequence"/>
</dbReference>
<organism evidence="3 4">
    <name type="scientific">Mytilus coruscus</name>
    <name type="common">Sea mussel</name>
    <dbReference type="NCBI Taxonomy" id="42192"/>
    <lineage>
        <taxon>Eukaryota</taxon>
        <taxon>Metazoa</taxon>
        <taxon>Spiralia</taxon>
        <taxon>Lophotrochozoa</taxon>
        <taxon>Mollusca</taxon>
        <taxon>Bivalvia</taxon>
        <taxon>Autobranchia</taxon>
        <taxon>Pteriomorphia</taxon>
        <taxon>Mytilida</taxon>
        <taxon>Mytiloidea</taxon>
        <taxon>Mytilidae</taxon>
        <taxon>Mytilinae</taxon>
        <taxon>Mytilus</taxon>
    </lineage>
</organism>
<sequence>MQSQIALSMQRMIVDLQNSPNSKFVDYALHFSCCTEFSVYTPDNRDYIILSELSQSISERIISFKVQSCTNAYVGLISGTDDTDPLYEIAIGTYQNTRSYIRIGKDYSATKFSENAGPVIDCYAYTEFCITWDDNTINVRLGLDVTGSLFLSWTSGTDLLPIFNVGICTANYGSTGNWIFYAQDLQTTTDEVTTLHKGIPSTDLLILTGETSQSQPTGTDGISTRLQTIKPMLTIIDDTTEQSQSTSPVMSLSTTGAESYNNTCSCVCPKAFGTPTSNVPVARLKIDIKSLSSYKRKLQCATDPRKSSYYIGCVGITILSLYFAFIVLLDCLPKV</sequence>
<reference evidence="3 4" key="1">
    <citation type="submission" date="2020-06" db="EMBL/GenBank/DDBJ databases">
        <authorList>
            <person name="Li R."/>
            <person name="Bekaert M."/>
        </authorList>
    </citation>
    <scope>NUCLEOTIDE SEQUENCE [LARGE SCALE GENOMIC DNA]</scope>
    <source>
        <strain evidence="4">wild</strain>
    </source>
</reference>
<accession>A0A6J8A2I6</accession>
<name>A0A6J8A2I6_MYTCO</name>
<dbReference type="Pfam" id="PF12248">
    <property type="entry name" value="Methyltransf_FA"/>
    <property type="match status" value="1"/>
</dbReference>
<dbReference type="PANTHER" id="PTHR36695:SF12">
    <property type="entry name" value="AGAP008648-PA"/>
    <property type="match status" value="1"/>
</dbReference>